<protein>
    <submittedName>
        <fullName evidence="1">Jg7950 protein</fullName>
    </submittedName>
</protein>
<name>A0A8S4SIK6_9NEOP</name>
<dbReference type="AlphaFoldDB" id="A0A8S4SIK6"/>
<dbReference type="EMBL" id="CAKXAJ010026292">
    <property type="protein sequence ID" value="CAH2265762.1"/>
    <property type="molecule type" value="Genomic_DNA"/>
</dbReference>
<comment type="caution">
    <text evidence="1">The sequence shown here is derived from an EMBL/GenBank/DDBJ whole genome shotgun (WGS) entry which is preliminary data.</text>
</comment>
<proteinExistence type="predicted"/>
<accession>A0A8S4SIK6</accession>
<sequence>MYINDPWTAKPNLPIDLIQSSKDFPILGHLPSSFFLLLLLPFYPGTPKILCTPLISPYVTQAAVTVRYYRTASRLVRFEFAHVEDAQNIKYSNFNKKQVNDGFL</sequence>
<evidence type="ECO:0000313" key="2">
    <source>
        <dbReference type="Proteomes" id="UP000838756"/>
    </source>
</evidence>
<keyword evidence="2" id="KW-1185">Reference proteome</keyword>
<reference evidence="1" key="1">
    <citation type="submission" date="2022-03" db="EMBL/GenBank/DDBJ databases">
        <authorList>
            <person name="Lindestad O."/>
        </authorList>
    </citation>
    <scope>NUCLEOTIDE SEQUENCE</scope>
</reference>
<evidence type="ECO:0000313" key="1">
    <source>
        <dbReference type="EMBL" id="CAH2265762.1"/>
    </source>
</evidence>
<gene>
    <name evidence="1" type="primary">jg7950</name>
    <name evidence="1" type="ORF">PAEG_LOCUS25088</name>
</gene>
<dbReference type="Proteomes" id="UP000838756">
    <property type="component" value="Unassembled WGS sequence"/>
</dbReference>
<organism evidence="1 2">
    <name type="scientific">Pararge aegeria aegeria</name>
    <dbReference type="NCBI Taxonomy" id="348720"/>
    <lineage>
        <taxon>Eukaryota</taxon>
        <taxon>Metazoa</taxon>
        <taxon>Ecdysozoa</taxon>
        <taxon>Arthropoda</taxon>
        <taxon>Hexapoda</taxon>
        <taxon>Insecta</taxon>
        <taxon>Pterygota</taxon>
        <taxon>Neoptera</taxon>
        <taxon>Endopterygota</taxon>
        <taxon>Lepidoptera</taxon>
        <taxon>Glossata</taxon>
        <taxon>Ditrysia</taxon>
        <taxon>Papilionoidea</taxon>
        <taxon>Nymphalidae</taxon>
        <taxon>Satyrinae</taxon>
        <taxon>Satyrini</taxon>
        <taxon>Parargina</taxon>
        <taxon>Pararge</taxon>
    </lineage>
</organism>